<protein>
    <submittedName>
        <fullName evidence="2">ABC transporter substrate-binding protein</fullName>
    </submittedName>
</protein>
<dbReference type="AlphaFoldDB" id="A0A2S9QPN7"/>
<proteinExistence type="predicted"/>
<dbReference type="RefSeq" id="WP_105805088.1">
    <property type="nucleotide sequence ID" value="NZ_MWZD01000016.1"/>
</dbReference>
<dbReference type="Pfam" id="PF13343">
    <property type="entry name" value="SBP_bac_6"/>
    <property type="match status" value="1"/>
</dbReference>
<dbReference type="EMBL" id="MWZD01000016">
    <property type="protein sequence ID" value="PRI11550.1"/>
    <property type="molecule type" value="Genomic_DNA"/>
</dbReference>
<accession>A0A2S9QPN7</accession>
<dbReference type="OrthoDB" id="5412681at2"/>
<dbReference type="GO" id="GO:0030976">
    <property type="term" value="F:thiamine pyrophosphate binding"/>
    <property type="evidence" value="ECO:0007669"/>
    <property type="project" value="TreeGrafter"/>
</dbReference>
<keyword evidence="3" id="KW-1185">Reference proteome</keyword>
<sequence>MTPAHPTPSRGDRPERRVRAARAPRTALVLAVAGALALAGCATGPAGGAAEDSGAEEAKGGTVVLAVHDSFPNEEFAAAASAATGYEVEVVSAGDGGELTNKLVLTKGAPIADAFFGVDTNFASRLVDNGVVSPYRPTGFPASGEDYAIAGDHGELLLTPVDRGAVCFNIDTEWFAAEGIEEPESYEDLADPAYRDLTVLLDPTASSTGASLLVGTVAEFGEDGFAGYWQRLMDNGARIEQGWSDAYYGQFTQGGEGGTRPIVLSYASSPAFTVNEAGTETSTRALLDTCTRQVEFAGVLAGAANEAGARAVLDYLVSREFQQTIPDAMYMTPIDDSVEMPGSWAELAPEPAAGRTHDLDPAEIERGREGWLRTLSEQIGL</sequence>
<dbReference type="InterPro" id="IPR005948">
    <property type="entry name" value="ThiB-like"/>
</dbReference>
<dbReference type="GO" id="GO:0015888">
    <property type="term" value="P:thiamine transport"/>
    <property type="evidence" value="ECO:0007669"/>
    <property type="project" value="InterPro"/>
</dbReference>
<dbReference type="SUPFAM" id="SSF53850">
    <property type="entry name" value="Periplasmic binding protein-like II"/>
    <property type="match status" value="1"/>
</dbReference>
<dbReference type="GO" id="GO:0030975">
    <property type="term" value="F:thiamine binding"/>
    <property type="evidence" value="ECO:0007669"/>
    <property type="project" value="InterPro"/>
</dbReference>
<name>A0A2S9QPN7_9MICO</name>
<organism evidence="2 3">
    <name type="scientific">Leucobacter massiliensis</name>
    <dbReference type="NCBI Taxonomy" id="1686285"/>
    <lineage>
        <taxon>Bacteria</taxon>
        <taxon>Bacillati</taxon>
        <taxon>Actinomycetota</taxon>
        <taxon>Actinomycetes</taxon>
        <taxon>Micrococcales</taxon>
        <taxon>Microbacteriaceae</taxon>
        <taxon>Leucobacter</taxon>
    </lineage>
</organism>
<comment type="caution">
    <text evidence="2">The sequence shown here is derived from an EMBL/GenBank/DDBJ whole genome shotgun (WGS) entry which is preliminary data.</text>
</comment>
<dbReference type="GO" id="GO:0030288">
    <property type="term" value="C:outer membrane-bounded periplasmic space"/>
    <property type="evidence" value="ECO:0007669"/>
    <property type="project" value="TreeGrafter"/>
</dbReference>
<keyword evidence="1" id="KW-0732">Signal</keyword>
<evidence type="ECO:0000313" key="3">
    <source>
        <dbReference type="Proteomes" id="UP000238650"/>
    </source>
</evidence>
<dbReference type="Gene3D" id="3.40.190.10">
    <property type="entry name" value="Periplasmic binding protein-like II"/>
    <property type="match status" value="2"/>
</dbReference>
<gene>
    <name evidence="2" type="ORF">B4915_06725</name>
</gene>
<dbReference type="Proteomes" id="UP000238650">
    <property type="component" value="Unassembled WGS sequence"/>
</dbReference>
<dbReference type="PANTHER" id="PTHR30006">
    <property type="entry name" value="THIAMINE-BINDING PERIPLASMIC PROTEIN-RELATED"/>
    <property type="match status" value="1"/>
</dbReference>
<reference evidence="2 3" key="1">
    <citation type="journal article" date="2017" name="New Microbes New Infect">
        <title>Genome sequence of 'Leucobacter massiliensis' sp. nov. isolated from human pharynx after travel to the 2014 Hajj.</title>
        <authorList>
            <person name="Leangapichart T."/>
            <person name="Gautret P."/>
            <person name="Nguyen T.T."/>
            <person name="Armstrong N."/>
            <person name="Rolain J.M."/>
        </authorList>
    </citation>
    <scope>NUCLEOTIDE SEQUENCE [LARGE SCALE GENOMIC DNA]</scope>
    <source>
        <strain evidence="2 3">122RC15</strain>
    </source>
</reference>
<evidence type="ECO:0000313" key="2">
    <source>
        <dbReference type="EMBL" id="PRI11550.1"/>
    </source>
</evidence>
<dbReference type="PANTHER" id="PTHR30006:SF2">
    <property type="entry name" value="ABC TRANSPORTER SUBSTRATE-BINDING PROTEIN"/>
    <property type="match status" value="1"/>
</dbReference>
<dbReference type="NCBIfam" id="TIGR01254">
    <property type="entry name" value="sfuA"/>
    <property type="match status" value="1"/>
</dbReference>
<evidence type="ECO:0000256" key="1">
    <source>
        <dbReference type="ARBA" id="ARBA00022729"/>
    </source>
</evidence>